<sequence length="374" mass="41125">MNKMVIINDTTLRDGEQAAGVAFRREEKLHIARMLDTIGVQEIEAGIPAMGKEEEETIKAIISMGLKAEISTWNRAVISDIKASVDCGVKMVSIAVPVSDIHLKYVLNKDRDWALGQTKRVIDYAKEYGLYVCVGAVDASRSAGDFLMKFARLVQDCGADRLRFDDTVGIIDPFQTFNIINKLRSEIRVDIEIHSHNDFGMATANTLAAIKAGARYASVTVNGLGERAGNAALEEVVMALKHIEGTDLGVDTARFRELSEYVANASSRAIPVSKPIVGSDIFAHESGVHVDGILKNPLTYEPFSPGEVGLERRMVIGKHSGSHAIQHVFEKMGINLTEEESMDILGMVRIVAENTKKALSDDELMGVYQKYRDR</sequence>
<reference evidence="6" key="1">
    <citation type="submission" date="2020-06" db="EMBL/GenBank/DDBJ databases">
        <title>Unique genomic features of the anaerobic methanotrophic archaea.</title>
        <authorList>
            <person name="Chadwick G.L."/>
            <person name="Skennerton C.T."/>
            <person name="Laso-Perez R."/>
            <person name="Leu A.O."/>
            <person name="Speth D.R."/>
            <person name="Yu H."/>
            <person name="Morgan-Lang C."/>
            <person name="Hatzenpichler R."/>
            <person name="Goudeau D."/>
            <person name="Malmstrom R."/>
            <person name="Brazelton W.J."/>
            <person name="Woyke T."/>
            <person name="Hallam S.J."/>
            <person name="Tyson G.W."/>
            <person name="Wegener G."/>
            <person name="Boetius A."/>
            <person name="Orphan V."/>
        </authorList>
    </citation>
    <scope>NUCLEOTIDE SEQUENCE</scope>
</reference>
<protein>
    <submittedName>
        <fullName evidence="6">2-isopropylmalate synthase</fullName>
        <ecNumber evidence="6">2.3.3.13</ecNumber>
    </submittedName>
</protein>
<dbReference type="GO" id="GO:0003852">
    <property type="term" value="F:2-isopropylmalate synthase activity"/>
    <property type="evidence" value="ECO:0007669"/>
    <property type="project" value="UniProtKB-EC"/>
</dbReference>
<name>A0A7G9YWA1_9EURY</name>
<dbReference type="EC" id="2.3.3.13" evidence="6"/>
<dbReference type="InterPro" id="IPR000891">
    <property type="entry name" value="PYR_CT"/>
</dbReference>
<evidence type="ECO:0000256" key="2">
    <source>
        <dbReference type="ARBA" id="ARBA00022679"/>
    </source>
</evidence>
<comment type="catalytic activity">
    <reaction evidence="3">
        <text>acetyl-CoA + 2-oxoglutarate + H2O = (2R)-homocitrate + CoA + H(+)</text>
        <dbReference type="Rhea" id="RHEA:12929"/>
        <dbReference type="ChEBI" id="CHEBI:15377"/>
        <dbReference type="ChEBI" id="CHEBI:15378"/>
        <dbReference type="ChEBI" id="CHEBI:16810"/>
        <dbReference type="ChEBI" id="CHEBI:57287"/>
        <dbReference type="ChEBI" id="CHEBI:57288"/>
        <dbReference type="ChEBI" id="CHEBI:58884"/>
        <dbReference type="EC" id="2.3.3.14"/>
    </reaction>
    <physiologicalReaction direction="left-to-right" evidence="3">
        <dbReference type="Rhea" id="RHEA:12930"/>
    </physiologicalReaction>
</comment>
<evidence type="ECO:0000256" key="4">
    <source>
        <dbReference type="RuleBase" id="RU003523"/>
    </source>
</evidence>
<dbReference type="InterPro" id="IPR013477">
    <property type="entry name" value="NifV/FrbC"/>
</dbReference>
<keyword evidence="6" id="KW-0012">Acyltransferase</keyword>
<dbReference type="GO" id="GO:0019752">
    <property type="term" value="P:carboxylic acid metabolic process"/>
    <property type="evidence" value="ECO:0007669"/>
    <property type="project" value="InterPro"/>
</dbReference>
<dbReference type="CDD" id="cd07939">
    <property type="entry name" value="DRE_TIM_NifV"/>
    <property type="match status" value="1"/>
</dbReference>
<dbReference type="Gene3D" id="1.10.238.260">
    <property type="match status" value="1"/>
</dbReference>
<dbReference type="PROSITE" id="PS00816">
    <property type="entry name" value="AIPM_HOMOCIT_SYNTH_2"/>
    <property type="match status" value="1"/>
</dbReference>
<feature type="domain" description="Pyruvate carboxyltransferase" evidence="5">
    <location>
        <begin position="5"/>
        <end position="256"/>
    </location>
</feature>
<dbReference type="SUPFAM" id="SSF51569">
    <property type="entry name" value="Aldolase"/>
    <property type="match status" value="1"/>
</dbReference>
<accession>A0A7G9YWA1</accession>
<comment type="similarity">
    <text evidence="1 4">Belongs to the alpha-IPM synthase/homocitrate synthase family.</text>
</comment>
<evidence type="ECO:0000313" key="6">
    <source>
        <dbReference type="EMBL" id="QNO52285.1"/>
    </source>
</evidence>
<dbReference type="PANTHER" id="PTHR42880">
    <property type="entry name" value="HOMOCITRATE SYNTHASE"/>
    <property type="match status" value="1"/>
</dbReference>
<dbReference type="PROSITE" id="PS00815">
    <property type="entry name" value="AIPM_HOMOCIT_SYNTH_1"/>
    <property type="match status" value="1"/>
</dbReference>
<dbReference type="Pfam" id="PF22617">
    <property type="entry name" value="HCS_D2"/>
    <property type="match status" value="1"/>
</dbReference>
<dbReference type="PANTHER" id="PTHR42880:SF1">
    <property type="entry name" value="ISOPROPYLMALATE_HOMOCITRATE_CITRAMALATE SYNTHASE FAMILY PROTEIN"/>
    <property type="match status" value="1"/>
</dbReference>
<dbReference type="InterPro" id="IPR002034">
    <property type="entry name" value="AIPM/Hcit_synth_CS"/>
</dbReference>
<dbReference type="Gene3D" id="3.20.20.70">
    <property type="entry name" value="Aldolase class I"/>
    <property type="match status" value="1"/>
</dbReference>
<evidence type="ECO:0000259" key="5">
    <source>
        <dbReference type="PROSITE" id="PS50991"/>
    </source>
</evidence>
<dbReference type="InterPro" id="IPR013785">
    <property type="entry name" value="Aldolase_TIM"/>
</dbReference>
<dbReference type="PROSITE" id="PS50991">
    <property type="entry name" value="PYR_CT"/>
    <property type="match status" value="1"/>
</dbReference>
<dbReference type="Pfam" id="PF00682">
    <property type="entry name" value="HMGL-like"/>
    <property type="match status" value="1"/>
</dbReference>
<dbReference type="GO" id="GO:0004410">
    <property type="term" value="F:homocitrate synthase activity"/>
    <property type="evidence" value="ECO:0007669"/>
    <property type="project" value="UniProtKB-EC"/>
</dbReference>
<keyword evidence="2 4" id="KW-0808">Transferase</keyword>
<evidence type="ECO:0000256" key="1">
    <source>
        <dbReference type="ARBA" id="ARBA00006154"/>
    </source>
</evidence>
<organism evidence="6">
    <name type="scientific">Candidatus Methanophagaceae archaeon ANME-1 ERB6</name>
    <dbReference type="NCBI Taxonomy" id="2759912"/>
    <lineage>
        <taxon>Archaea</taxon>
        <taxon>Methanobacteriati</taxon>
        <taxon>Methanobacteriota</taxon>
        <taxon>Stenosarchaea group</taxon>
        <taxon>Methanomicrobia</taxon>
        <taxon>Candidatus Methanophagales</taxon>
        <taxon>Candidatus Methanophagaceae</taxon>
    </lineage>
</organism>
<proteinExistence type="inferred from homology"/>
<dbReference type="EMBL" id="MT631506">
    <property type="protein sequence ID" value="QNO52285.1"/>
    <property type="molecule type" value="Genomic_DNA"/>
</dbReference>
<dbReference type="AlphaFoldDB" id="A0A7G9YWA1"/>
<dbReference type="NCBIfam" id="TIGR02660">
    <property type="entry name" value="nifV_homocitr"/>
    <property type="match status" value="1"/>
</dbReference>
<dbReference type="InterPro" id="IPR054691">
    <property type="entry name" value="LeuA/HCS_post-cat"/>
</dbReference>
<evidence type="ECO:0000256" key="3">
    <source>
        <dbReference type="ARBA" id="ARBA00048363"/>
    </source>
</evidence>
<gene>
    <name evidence="6" type="ORF">FGFEBGFE_00006</name>
</gene>